<organism evidence="2 3">
    <name type="scientific">Striga hermonthica</name>
    <name type="common">Purple witchweed</name>
    <name type="synonym">Buchnera hermonthica</name>
    <dbReference type="NCBI Taxonomy" id="68872"/>
    <lineage>
        <taxon>Eukaryota</taxon>
        <taxon>Viridiplantae</taxon>
        <taxon>Streptophyta</taxon>
        <taxon>Embryophyta</taxon>
        <taxon>Tracheophyta</taxon>
        <taxon>Spermatophyta</taxon>
        <taxon>Magnoliopsida</taxon>
        <taxon>eudicotyledons</taxon>
        <taxon>Gunneridae</taxon>
        <taxon>Pentapetalae</taxon>
        <taxon>asterids</taxon>
        <taxon>lamiids</taxon>
        <taxon>Lamiales</taxon>
        <taxon>Orobanchaceae</taxon>
        <taxon>Buchnereae</taxon>
        <taxon>Striga</taxon>
    </lineage>
</organism>
<feature type="non-terminal residue" evidence="2">
    <location>
        <position position="1"/>
    </location>
</feature>
<dbReference type="EMBL" id="CACSLK010027839">
    <property type="protein sequence ID" value="CAA0833394.1"/>
    <property type="molecule type" value="Genomic_DNA"/>
</dbReference>
<comment type="caution">
    <text evidence="2">The sequence shown here is derived from an EMBL/GenBank/DDBJ whole genome shotgun (WGS) entry which is preliminary data.</text>
</comment>
<dbReference type="AlphaFoldDB" id="A0A9N7NFM4"/>
<feature type="region of interest" description="Disordered" evidence="1">
    <location>
        <begin position="34"/>
        <end position="94"/>
    </location>
</feature>
<protein>
    <submittedName>
        <fullName evidence="2">Uncharacterized protein</fullName>
    </submittedName>
</protein>
<dbReference type="Proteomes" id="UP001153555">
    <property type="component" value="Unassembled WGS sequence"/>
</dbReference>
<feature type="region of interest" description="Disordered" evidence="1">
    <location>
        <begin position="106"/>
        <end position="129"/>
    </location>
</feature>
<evidence type="ECO:0000256" key="1">
    <source>
        <dbReference type="SAM" id="MobiDB-lite"/>
    </source>
</evidence>
<evidence type="ECO:0000313" key="2">
    <source>
        <dbReference type="EMBL" id="CAA0833394.1"/>
    </source>
</evidence>
<proteinExistence type="predicted"/>
<feature type="non-terminal residue" evidence="2">
    <location>
        <position position="129"/>
    </location>
</feature>
<gene>
    <name evidence="2" type="ORF">SHERM_28657</name>
</gene>
<feature type="compositionally biased region" description="Basic and acidic residues" evidence="1">
    <location>
        <begin position="34"/>
        <end position="45"/>
    </location>
</feature>
<evidence type="ECO:0000313" key="3">
    <source>
        <dbReference type="Proteomes" id="UP001153555"/>
    </source>
</evidence>
<reference evidence="2" key="1">
    <citation type="submission" date="2019-12" db="EMBL/GenBank/DDBJ databases">
        <authorList>
            <person name="Scholes J."/>
        </authorList>
    </citation>
    <scope>NUCLEOTIDE SEQUENCE</scope>
</reference>
<keyword evidence="3" id="KW-1185">Reference proteome</keyword>
<sequence>TRPPPQIEEQTLTMTRSEMQRMITEAVAAQIKQTRIEQPRIEQARVEQPQNEQQPPEREQQAQSHKRQNRRADEEESSVRTVNPEARNDTLEQLLAQVRDLQARVEGRKIGSSRGHPFSQHILDADLPQ</sequence>
<accession>A0A9N7NFM4</accession>
<name>A0A9N7NFM4_STRHE</name>